<feature type="compositionally biased region" description="Basic residues" evidence="2">
    <location>
        <begin position="356"/>
        <end position="367"/>
    </location>
</feature>
<sequence length="1592" mass="179819">MGVKQRKTNKKEKPNKIGPKTCYISRLRGDCCWRGGYAIGQCVAVVQDQDQDQVAQAKTKLLKPKLWKAEITDHELTTNAACSVLRLTSNRCCVVCCQASIGRAKRKWAREGIKEALLQNARVNATPAEPEDAAVKRKRQQRRASKKRNLIKELNALSVCGTEPAARPTISVMQVQPILPGPPTMEQEGKQEDDDPADHQRRFASAYAGYQLQAASEVEPQHTTDSFSAERTTAKRARNAERQRIRRAQMTACQTERAKEKDRVRRKAARARMAEERRGGIRGTDCLRQRQRHAQQEPEERAGELDRNRLQQRARRKVLGEEKHKEEQARNTQSHRTERQEQPPVQRATEREQNRVRRKAPQRCHGHVNHEDFSASMVTGTDVVDGRHRLPPTTVCPSCQAWKWPAESDFICCLKGRVQLPPLQPAPPSLLQLYGDKEFRRHIRAYNQAFAFTSIGASSSDNTIRDVNQDQSVAGQHGVYTYRIQGAMGHFMGSMLPYVDRRTGERVPPRFAQIYIVDPDMQERANRRKGIFADLDIVALQNIENMMVECNPFAQLFLSFGQKLREDLARGMQVKDIRYVLHSKASEPRTYNLPTVSEVGVAMVEDGNLTRPRDLYVVAKDHSLLRLFETDEKYDPLQSTSVLSFQTHTQGVLGALLLPDDRTAQDRPDIVPRVWQLKLKAKLADLDEGLLGRLAARIYVVELQKRGLPHIHIVIIVDEEDKPRTREIIGKLVSAEVPDKEVNPDLYETVMTCMVHGPCGPANPDSPCMKDGKCTKGFPKPLLEVTQANLDGFPLYRRRRRDPGVLIFKDRQYDNETVNQWVVPYNAYLCQKYDCHINVEVCTTIGAIKYLYKYVYKGPDRAVLTIEVVRDPSEPRSEPNEILRFLNVMYISPGEAAMRILTYEIQGKTHAVTTLTVHLEGGQIVVLQPNDDPDRVLGRAGSTILTSFFELCASPEPENEIAKTMLYQEIPKEFPWNAKAKVWVRRKKYQAAIGRLIHVSPMDRERFYLRLLLCHRIGPTSFENLRTVNGVVHPTFQAAAMHSGFVENDQEWIACMSEASVFRMPPDQADMIMFHTLKGLNDLLQISGQAVAGFDLPQLSDYPTLVLDSLLENNLIRRELEGYDHSVLQDVDDHMDELNVGQRAIYDLVLGAVHNPQRGENLFFIDGLGGTGKSTLLKHILASVRLSGKIAIAVASSGIAALLLVGGRTAHSTFKIPLKLDEKSVCSIHKQSKLKKLFQEASLIIWDEAPMTHRHAFEAVDRSLRDVLNNDEDPFGGKTVVLSGDFRQILPVVVRGTPAETIDACLKSSHLWSHFRQLGRDYMKLPRSMLIGDESEEEVDEEEVIAHVAIPSGLKRLIDVMYPDVNNQAIATDEYFANRTILTTTNVMVHRINDAVASRLDGDAHEYRSIDKLQGDEDWNFFEPEILNSVNINGIPPHKLTLKIGAPIMLMRNLNPDLGLCNGTRLRVVEFKPNVIHVKIMTGERRGQDVLIPRIVFISDGNDASFPYQLRRKQFPVQTAFAMTINKAQGQTVHNLGLCLASPCFSHGQLYVALSRVTAPSKIKAVIEYPELEESDGVYTANIVYRQIFDTA</sequence>
<keyword evidence="1" id="KW-0547">Nucleotide-binding</keyword>
<feature type="compositionally biased region" description="Basic and acidic residues" evidence="2">
    <location>
        <begin position="294"/>
        <end position="309"/>
    </location>
</feature>
<feature type="compositionally biased region" description="Basic and acidic residues" evidence="2">
    <location>
        <begin position="318"/>
        <end position="341"/>
    </location>
</feature>
<comment type="cofactor">
    <cofactor evidence="1">
        <name>Mg(2+)</name>
        <dbReference type="ChEBI" id="CHEBI:18420"/>
    </cofactor>
</comment>
<comment type="similarity">
    <text evidence="1">Belongs to the helicase family.</text>
</comment>
<comment type="catalytic activity">
    <reaction evidence="1">
        <text>ATP + H2O = ADP + phosphate + H(+)</text>
        <dbReference type="Rhea" id="RHEA:13065"/>
        <dbReference type="ChEBI" id="CHEBI:15377"/>
        <dbReference type="ChEBI" id="CHEBI:15378"/>
        <dbReference type="ChEBI" id="CHEBI:30616"/>
        <dbReference type="ChEBI" id="CHEBI:43474"/>
        <dbReference type="ChEBI" id="CHEBI:456216"/>
        <dbReference type="EC" id="5.6.2.3"/>
    </reaction>
</comment>
<keyword evidence="1" id="KW-0347">Helicase</keyword>
<feature type="domain" description="Helitron helicase-like" evidence="4">
    <location>
        <begin position="658"/>
        <end position="715"/>
    </location>
</feature>
<dbReference type="InterPro" id="IPR025476">
    <property type="entry name" value="Helitron_helicase-like"/>
</dbReference>
<keyword evidence="1" id="KW-0378">Hydrolase</keyword>
<dbReference type="PANTHER" id="PTHR10492:SF57">
    <property type="entry name" value="ATP-DEPENDENT DNA HELICASE"/>
    <property type="match status" value="1"/>
</dbReference>
<dbReference type="Pfam" id="PF05970">
    <property type="entry name" value="PIF1"/>
    <property type="match status" value="1"/>
</dbReference>
<dbReference type="InterPro" id="IPR027417">
    <property type="entry name" value="P-loop_NTPase"/>
</dbReference>
<evidence type="ECO:0000256" key="2">
    <source>
        <dbReference type="SAM" id="MobiDB-lite"/>
    </source>
</evidence>
<dbReference type="SUPFAM" id="SSF52540">
    <property type="entry name" value="P-loop containing nucleoside triphosphate hydrolases"/>
    <property type="match status" value="2"/>
</dbReference>
<keyword evidence="1" id="KW-0234">DNA repair</keyword>
<protein>
    <recommendedName>
        <fullName evidence="1">ATP-dependent DNA helicase</fullName>
        <ecNumber evidence="1">5.6.2.3</ecNumber>
    </recommendedName>
</protein>
<dbReference type="GO" id="GO:0000723">
    <property type="term" value="P:telomere maintenance"/>
    <property type="evidence" value="ECO:0007669"/>
    <property type="project" value="InterPro"/>
</dbReference>
<dbReference type="PANTHER" id="PTHR10492">
    <property type="match status" value="1"/>
</dbReference>
<dbReference type="GO" id="GO:0005524">
    <property type="term" value="F:ATP binding"/>
    <property type="evidence" value="ECO:0007669"/>
    <property type="project" value="UniProtKB-KW"/>
</dbReference>
<dbReference type="GO" id="GO:0006310">
    <property type="term" value="P:DNA recombination"/>
    <property type="evidence" value="ECO:0007669"/>
    <property type="project" value="UniProtKB-KW"/>
</dbReference>
<feature type="compositionally biased region" description="Basic residues" evidence="2">
    <location>
        <begin position="136"/>
        <end position="148"/>
    </location>
</feature>
<evidence type="ECO:0000313" key="7">
    <source>
        <dbReference type="Proteomes" id="UP001165121"/>
    </source>
</evidence>
<evidence type="ECO:0000259" key="5">
    <source>
        <dbReference type="Pfam" id="PF21530"/>
    </source>
</evidence>
<accession>A0A9W6TSC9</accession>
<dbReference type="Proteomes" id="UP001165121">
    <property type="component" value="Unassembled WGS sequence"/>
</dbReference>
<dbReference type="GO" id="GO:0006281">
    <property type="term" value="P:DNA repair"/>
    <property type="evidence" value="ECO:0007669"/>
    <property type="project" value="UniProtKB-KW"/>
</dbReference>
<organism evidence="6 7">
    <name type="scientific">Phytophthora fragariaefolia</name>
    <dbReference type="NCBI Taxonomy" id="1490495"/>
    <lineage>
        <taxon>Eukaryota</taxon>
        <taxon>Sar</taxon>
        <taxon>Stramenopiles</taxon>
        <taxon>Oomycota</taxon>
        <taxon>Peronosporomycetes</taxon>
        <taxon>Peronosporales</taxon>
        <taxon>Peronosporaceae</taxon>
        <taxon>Phytophthora</taxon>
    </lineage>
</organism>
<dbReference type="GO" id="GO:0043139">
    <property type="term" value="F:5'-3' DNA helicase activity"/>
    <property type="evidence" value="ECO:0007669"/>
    <property type="project" value="UniProtKB-EC"/>
</dbReference>
<feature type="region of interest" description="Disordered" evidence="2">
    <location>
        <begin position="125"/>
        <end position="148"/>
    </location>
</feature>
<dbReference type="EC" id="5.6.2.3" evidence="1"/>
<comment type="caution">
    <text evidence="6">The sequence shown here is derived from an EMBL/GenBank/DDBJ whole genome shotgun (WGS) entry which is preliminary data.</text>
</comment>
<keyword evidence="7" id="KW-1185">Reference proteome</keyword>
<dbReference type="Pfam" id="PF14214">
    <property type="entry name" value="Helitron_like_N"/>
    <property type="match status" value="1"/>
</dbReference>
<dbReference type="OrthoDB" id="105827at2759"/>
<dbReference type="GO" id="GO:0016787">
    <property type="term" value="F:hydrolase activity"/>
    <property type="evidence" value="ECO:0007669"/>
    <property type="project" value="UniProtKB-KW"/>
</dbReference>
<evidence type="ECO:0000259" key="3">
    <source>
        <dbReference type="Pfam" id="PF05970"/>
    </source>
</evidence>
<evidence type="ECO:0000256" key="1">
    <source>
        <dbReference type="RuleBase" id="RU363044"/>
    </source>
</evidence>
<dbReference type="InterPro" id="IPR049163">
    <property type="entry name" value="Pif1-like_2B_dom"/>
</dbReference>
<feature type="domain" description="DNA helicase Pif1-like DEAD-box helicase" evidence="3">
    <location>
        <begin position="1138"/>
        <end position="1335"/>
    </location>
</feature>
<dbReference type="Pfam" id="PF21530">
    <property type="entry name" value="Pif1_2B_dom"/>
    <property type="match status" value="1"/>
</dbReference>
<evidence type="ECO:0000313" key="6">
    <source>
        <dbReference type="EMBL" id="GMF18286.1"/>
    </source>
</evidence>
<evidence type="ECO:0000259" key="4">
    <source>
        <dbReference type="Pfam" id="PF14214"/>
    </source>
</evidence>
<keyword evidence="1" id="KW-0067">ATP-binding</keyword>
<dbReference type="CDD" id="cd18809">
    <property type="entry name" value="SF1_C_RecD"/>
    <property type="match status" value="1"/>
</dbReference>
<dbReference type="InterPro" id="IPR010285">
    <property type="entry name" value="DNA_helicase_pif1-like_DEAD"/>
</dbReference>
<feature type="region of interest" description="Disordered" evidence="2">
    <location>
        <begin position="176"/>
        <end position="197"/>
    </location>
</feature>
<keyword evidence="1" id="KW-0227">DNA damage</keyword>
<gene>
    <name evidence="6" type="ORF">Pfra01_000155100</name>
</gene>
<feature type="compositionally biased region" description="Polar residues" evidence="2">
    <location>
        <begin position="221"/>
        <end position="231"/>
    </location>
</feature>
<name>A0A9W6TSC9_9STRA</name>
<dbReference type="Gene3D" id="3.40.50.300">
    <property type="entry name" value="P-loop containing nucleotide triphosphate hydrolases"/>
    <property type="match status" value="1"/>
</dbReference>
<proteinExistence type="inferred from homology"/>
<keyword evidence="1" id="KW-0233">DNA recombination</keyword>
<feature type="domain" description="DNA helicase Pif1-like 2B" evidence="5">
    <location>
        <begin position="1425"/>
        <end position="1471"/>
    </location>
</feature>
<reference evidence="6" key="1">
    <citation type="submission" date="2023-04" db="EMBL/GenBank/DDBJ databases">
        <title>Phytophthora fragariaefolia NBRC 109709.</title>
        <authorList>
            <person name="Ichikawa N."/>
            <person name="Sato H."/>
            <person name="Tonouchi N."/>
        </authorList>
    </citation>
    <scope>NUCLEOTIDE SEQUENCE</scope>
    <source>
        <strain evidence="6">NBRC 109709</strain>
    </source>
</reference>
<feature type="region of interest" description="Disordered" evidence="2">
    <location>
        <begin position="216"/>
        <end position="369"/>
    </location>
</feature>
<dbReference type="EMBL" id="BSXT01000124">
    <property type="protein sequence ID" value="GMF18286.1"/>
    <property type="molecule type" value="Genomic_DNA"/>
</dbReference>